<evidence type="ECO:0000313" key="2">
    <source>
        <dbReference type="Proteomes" id="UP001311915"/>
    </source>
</evidence>
<dbReference type="AlphaFoldDB" id="A0AAV9KSU6"/>
<dbReference type="PANTHER" id="PTHR35218">
    <property type="entry name" value="RNASE H DOMAIN-CONTAINING PROTEIN"/>
    <property type="match status" value="1"/>
</dbReference>
<organism evidence="1 2">
    <name type="scientific">Solanum pinnatisectum</name>
    <name type="common">tansyleaf nightshade</name>
    <dbReference type="NCBI Taxonomy" id="50273"/>
    <lineage>
        <taxon>Eukaryota</taxon>
        <taxon>Viridiplantae</taxon>
        <taxon>Streptophyta</taxon>
        <taxon>Embryophyta</taxon>
        <taxon>Tracheophyta</taxon>
        <taxon>Spermatophyta</taxon>
        <taxon>Magnoliopsida</taxon>
        <taxon>eudicotyledons</taxon>
        <taxon>Gunneridae</taxon>
        <taxon>Pentapetalae</taxon>
        <taxon>asterids</taxon>
        <taxon>lamiids</taxon>
        <taxon>Solanales</taxon>
        <taxon>Solanaceae</taxon>
        <taxon>Solanoideae</taxon>
        <taxon>Solaneae</taxon>
        <taxon>Solanum</taxon>
    </lineage>
</organism>
<evidence type="ECO:0000313" key="1">
    <source>
        <dbReference type="EMBL" id="KAK4716499.1"/>
    </source>
</evidence>
<reference evidence="1 2" key="1">
    <citation type="submission" date="2023-10" db="EMBL/GenBank/DDBJ databases">
        <title>Genome-Wide Identification Analysis in wild type Solanum Pinnatisectum Reveals Some Genes Defensing Phytophthora Infestans.</title>
        <authorList>
            <person name="Sun C."/>
        </authorList>
    </citation>
    <scope>NUCLEOTIDE SEQUENCE [LARGE SCALE GENOMIC DNA]</scope>
    <source>
        <strain evidence="1">LQN</strain>
        <tissue evidence="1">Leaf</tissue>
    </source>
</reference>
<accession>A0AAV9KSU6</accession>
<comment type="caution">
    <text evidence="1">The sequence shown here is derived from an EMBL/GenBank/DDBJ whole genome shotgun (WGS) entry which is preliminary data.</text>
</comment>
<keyword evidence="2" id="KW-1185">Reference proteome</keyword>
<name>A0AAV9KSU6_9SOLN</name>
<proteinExistence type="predicted"/>
<dbReference type="EMBL" id="JAWPEI010000009">
    <property type="protein sequence ID" value="KAK4716499.1"/>
    <property type="molecule type" value="Genomic_DNA"/>
</dbReference>
<protein>
    <submittedName>
        <fullName evidence="1">Uncharacterized protein</fullName>
    </submittedName>
</protein>
<gene>
    <name evidence="1" type="ORF">R3W88_014837</name>
</gene>
<sequence length="53" mass="6262">MNFIIWNVRGASSSNFRHQCEAMVKMHKLVMLVLLETRMGEHKRLTEVLKFNS</sequence>
<dbReference type="Proteomes" id="UP001311915">
    <property type="component" value="Unassembled WGS sequence"/>
</dbReference>
<dbReference type="PANTHER" id="PTHR35218:SF8">
    <property type="entry name" value="ENDONUCLEASE_EXONUCLEASE_PHOSPHATASE"/>
    <property type="match status" value="1"/>
</dbReference>